<name>A0A0A9EXF5_ARUDO</name>
<organism evidence="1">
    <name type="scientific">Arundo donax</name>
    <name type="common">Giant reed</name>
    <name type="synonym">Donax arundinaceus</name>
    <dbReference type="NCBI Taxonomy" id="35708"/>
    <lineage>
        <taxon>Eukaryota</taxon>
        <taxon>Viridiplantae</taxon>
        <taxon>Streptophyta</taxon>
        <taxon>Embryophyta</taxon>
        <taxon>Tracheophyta</taxon>
        <taxon>Spermatophyta</taxon>
        <taxon>Magnoliopsida</taxon>
        <taxon>Liliopsida</taxon>
        <taxon>Poales</taxon>
        <taxon>Poaceae</taxon>
        <taxon>PACMAD clade</taxon>
        <taxon>Arundinoideae</taxon>
        <taxon>Arundineae</taxon>
        <taxon>Arundo</taxon>
    </lineage>
</organism>
<evidence type="ECO:0000313" key="1">
    <source>
        <dbReference type="EMBL" id="JAE00718.1"/>
    </source>
</evidence>
<dbReference type="AlphaFoldDB" id="A0A0A9EXF5"/>
<sequence length="28" mass="3233">MSFLPLFTVPYIPKNIWQPVGVEKLEVS</sequence>
<reference evidence="1" key="1">
    <citation type="submission" date="2014-09" db="EMBL/GenBank/DDBJ databases">
        <authorList>
            <person name="Magalhaes I.L.F."/>
            <person name="Oliveira U."/>
            <person name="Santos F.R."/>
            <person name="Vidigal T.H.D.A."/>
            <person name="Brescovit A.D."/>
            <person name="Santos A.J."/>
        </authorList>
    </citation>
    <scope>NUCLEOTIDE SEQUENCE</scope>
    <source>
        <tissue evidence="1">Shoot tissue taken approximately 20 cm above the soil surface</tissue>
    </source>
</reference>
<accession>A0A0A9EXF5</accession>
<dbReference type="EMBL" id="GBRH01197178">
    <property type="protein sequence ID" value="JAE00718.1"/>
    <property type="molecule type" value="Transcribed_RNA"/>
</dbReference>
<protein>
    <submittedName>
        <fullName evidence="1">Uncharacterized protein</fullName>
    </submittedName>
</protein>
<reference evidence="1" key="2">
    <citation type="journal article" date="2015" name="Data Brief">
        <title>Shoot transcriptome of the giant reed, Arundo donax.</title>
        <authorList>
            <person name="Barrero R.A."/>
            <person name="Guerrero F.D."/>
            <person name="Moolhuijzen P."/>
            <person name="Goolsby J.A."/>
            <person name="Tidwell J."/>
            <person name="Bellgard S.E."/>
            <person name="Bellgard M.I."/>
        </authorList>
    </citation>
    <scope>NUCLEOTIDE SEQUENCE</scope>
    <source>
        <tissue evidence="1">Shoot tissue taken approximately 20 cm above the soil surface</tissue>
    </source>
</reference>
<proteinExistence type="predicted"/>